<evidence type="ECO:0000313" key="5">
    <source>
        <dbReference type="Proteomes" id="UP001417504"/>
    </source>
</evidence>
<dbReference type="GO" id="GO:0061630">
    <property type="term" value="F:ubiquitin protein ligase activity"/>
    <property type="evidence" value="ECO:0007669"/>
    <property type="project" value="UniProtKB-EC"/>
</dbReference>
<dbReference type="EMBL" id="JBBNAE010000004">
    <property type="protein sequence ID" value="KAK9131252.1"/>
    <property type="molecule type" value="Genomic_DNA"/>
</dbReference>
<evidence type="ECO:0000313" key="4">
    <source>
        <dbReference type="EMBL" id="KAK9131252.1"/>
    </source>
</evidence>
<dbReference type="InterPro" id="IPR051348">
    <property type="entry name" value="U-box_ubiquitin_ligases"/>
</dbReference>
<protein>
    <recommendedName>
        <fullName evidence="2">RING-type E3 ubiquitin transferase</fullName>
        <ecNumber evidence="2">2.3.2.27</ecNumber>
    </recommendedName>
</protein>
<evidence type="ECO:0000256" key="3">
    <source>
        <dbReference type="ARBA" id="ARBA00022786"/>
    </source>
</evidence>
<gene>
    <name evidence="4" type="ORF">Sjap_011739</name>
</gene>
<organism evidence="4 5">
    <name type="scientific">Stephania japonica</name>
    <dbReference type="NCBI Taxonomy" id="461633"/>
    <lineage>
        <taxon>Eukaryota</taxon>
        <taxon>Viridiplantae</taxon>
        <taxon>Streptophyta</taxon>
        <taxon>Embryophyta</taxon>
        <taxon>Tracheophyta</taxon>
        <taxon>Spermatophyta</taxon>
        <taxon>Magnoliopsida</taxon>
        <taxon>Ranunculales</taxon>
        <taxon>Menispermaceae</taxon>
        <taxon>Menispermoideae</taxon>
        <taxon>Cissampelideae</taxon>
        <taxon>Stephania</taxon>
    </lineage>
</organism>
<comment type="caution">
    <text evidence="4">The sequence shown here is derived from an EMBL/GenBank/DDBJ whole genome shotgun (WGS) entry which is preliminary data.</text>
</comment>
<keyword evidence="3" id="KW-0833">Ubl conjugation pathway</keyword>
<dbReference type="PANTHER" id="PTHR45647:SF93">
    <property type="entry name" value="KINASE WITH ADENINE NUCLEOTIDE ALPHA HYDROLASES-LIKE DOMAIN-CONTAINING PROTEIN"/>
    <property type="match status" value="1"/>
</dbReference>
<sequence length="335" mass="38432">MTLTAQSTRLDGSVKGLDQQAYGLVEAEIKRLNLELERTMKMYSTACREAITAKQMVAELAQWKMDEVRKIEEAKLADDAILQIALMEKEKYKAAPEATQKLVETEANRRWEEENKAQQHAEESCHRGTCLGGLQGEKINDYVRMSSHKSAAAISNINSLSDNFEEEIFSPRALNAHDEHQYWKLKIRRLKLELEQTMQMYSSACKEAITAKQKAAQLAQWKLDEAHRFKEAKHEEDAAMQAAELAQWKRDEARRFEEAKHEEDAAKYKAALEVTQTSLETEAKKREWTFLQPQEDDLKISSGEVVILLRVPQECWFDVEWAASKCSLKTPSSFS</sequence>
<name>A0AAP0JE37_9MAGN</name>
<keyword evidence="5" id="KW-1185">Reference proteome</keyword>
<reference evidence="4 5" key="1">
    <citation type="submission" date="2024-01" db="EMBL/GenBank/DDBJ databases">
        <title>Genome assemblies of Stephania.</title>
        <authorList>
            <person name="Yang L."/>
        </authorList>
    </citation>
    <scope>NUCLEOTIDE SEQUENCE [LARGE SCALE GENOMIC DNA]</scope>
    <source>
        <strain evidence="4">QJT</strain>
        <tissue evidence="4">Leaf</tissue>
    </source>
</reference>
<accession>A0AAP0JE37</accession>
<dbReference type="Proteomes" id="UP001417504">
    <property type="component" value="Unassembled WGS sequence"/>
</dbReference>
<evidence type="ECO:0000256" key="1">
    <source>
        <dbReference type="ARBA" id="ARBA00000900"/>
    </source>
</evidence>
<dbReference type="AlphaFoldDB" id="A0AAP0JE37"/>
<dbReference type="EC" id="2.3.2.27" evidence="2"/>
<proteinExistence type="predicted"/>
<comment type="catalytic activity">
    <reaction evidence="1">
        <text>S-ubiquitinyl-[E2 ubiquitin-conjugating enzyme]-L-cysteine + [acceptor protein]-L-lysine = [E2 ubiquitin-conjugating enzyme]-L-cysteine + N(6)-ubiquitinyl-[acceptor protein]-L-lysine.</text>
        <dbReference type="EC" id="2.3.2.27"/>
    </reaction>
</comment>
<dbReference type="PANTHER" id="PTHR45647">
    <property type="entry name" value="OS02G0152300 PROTEIN"/>
    <property type="match status" value="1"/>
</dbReference>
<evidence type="ECO:0000256" key="2">
    <source>
        <dbReference type="ARBA" id="ARBA00012483"/>
    </source>
</evidence>